<accession>A0A9P3GRB6</accession>
<name>A0A9P3GRB6_9APHY</name>
<dbReference type="InterPro" id="IPR000182">
    <property type="entry name" value="GNAT_dom"/>
</dbReference>
<evidence type="ECO:0000313" key="2">
    <source>
        <dbReference type="EMBL" id="GJE99638.1"/>
    </source>
</evidence>
<evidence type="ECO:0000313" key="3">
    <source>
        <dbReference type="Proteomes" id="UP000703269"/>
    </source>
</evidence>
<dbReference type="OrthoDB" id="5372118at2759"/>
<protein>
    <recommendedName>
        <fullName evidence="1">N-acetyltransferase domain-containing protein</fullName>
    </recommendedName>
</protein>
<sequence>MPSVGADFSIDVYTSSSDLPSLVWDTFRRHPCDSNIIFPHAEQSREQERRGEPSSGIWITCTTSERFDAPTVDFVLSCTEGSLGRYPVFIFTTLSSAEHDREPARRRLRALARALAQNVRPERVFSVFAPEQITRTFATLWTGEVGVGLDLDPAYYAAKFTQCTAQSFRPRSHSVLPGVSYDLRLARDDDAVRCAELCYGFAQESEPFLLSAEDALREAKLMISKAQLWVHEIAEPGKAPEIASIVAVTRTSDSVAAITKVYTNPRWRQRRCAERLVRRVCKHLLKSKEKVVLYVAHNNPAAAKVYDRVGFLGLSPGSAPVLGVDSWLELGFDRNLVTLGHW</sequence>
<dbReference type="Gene3D" id="3.40.630.30">
    <property type="match status" value="1"/>
</dbReference>
<dbReference type="SUPFAM" id="SSF55729">
    <property type="entry name" value="Acyl-CoA N-acyltransferases (Nat)"/>
    <property type="match status" value="1"/>
</dbReference>
<dbReference type="Pfam" id="PF00583">
    <property type="entry name" value="Acetyltransf_1"/>
    <property type="match status" value="1"/>
</dbReference>
<gene>
    <name evidence="2" type="ORF">PsYK624_159090</name>
</gene>
<dbReference type="AlphaFoldDB" id="A0A9P3GRB6"/>
<dbReference type="InterPro" id="IPR016181">
    <property type="entry name" value="Acyl_CoA_acyltransferase"/>
</dbReference>
<organism evidence="2 3">
    <name type="scientific">Phanerochaete sordida</name>
    <dbReference type="NCBI Taxonomy" id="48140"/>
    <lineage>
        <taxon>Eukaryota</taxon>
        <taxon>Fungi</taxon>
        <taxon>Dikarya</taxon>
        <taxon>Basidiomycota</taxon>
        <taxon>Agaricomycotina</taxon>
        <taxon>Agaricomycetes</taxon>
        <taxon>Polyporales</taxon>
        <taxon>Phanerochaetaceae</taxon>
        <taxon>Phanerochaete</taxon>
    </lineage>
</organism>
<feature type="domain" description="N-acetyltransferase" evidence="1">
    <location>
        <begin position="181"/>
        <end position="342"/>
    </location>
</feature>
<keyword evidence="3" id="KW-1185">Reference proteome</keyword>
<dbReference type="Proteomes" id="UP000703269">
    <property type="component" value="Unassembled WGS sequence"/>
</dbReference>
<comment type="caution">
    <text evidence="2">The sequence shown here is derived from an EMBL/GenBank/DDBJ whole genome shotgun (WGS) entry which is preliminary data.</text>
</comment>
<evidence type="ECO:0000259" key="1">
    <source>
        <dbReference type="PROSITE" id="PS51186"/>
    </source>
</evidence>
<reference evidence="2 3" key="1">
    <citation type="submission" date="2021-08" db="EMBL/GenBank/DDBJ databases">
        <title>Draft Genome Sequence of Phanerochaete sordida strain YK-624.</title>
        <authorList>
            <person name="Mori T."/>
            <person name="Dohra H."/>
            <person name="Suzuki T."/>
            <person name="Kawagishi H."/>
            <person name="Hirai H."/>
        </authorList>
    </citation>
    <scope>NUCLEOTIDE SEQUENCE [LARGE SCALE GENOMIC DNA]</scope>
    <source>
        <strain evidence="2 3">YK-624</strain>
    </source>
</reference>
<dbReference type="PROSITE" id="PS51186">
    <property type="entry name" value="GNAT"/>
    <property type="match status" value="1"/>
</dbReference>
<proteinExistence type="predicted"/>
<dbReference type="GO" id="GO:0016747">
    <property type="term" value="F:acyltransferase activity, transferring groups other than amino-acyl groups"/>
    <property type="evidence" value="ECO:0007669"/>
    <property type="project" value="InterPro"/>
</dbReference>
<dbReference type="EMBL" id="BPQB01000115">
    <property type="protein sequence ID" value="GJE99638.1"/>
    <property type="molecule type" value="Genomic_DNA"/>
</dbReference>